<evidence type="ECO:0000256" key="9">
    <source>
        <dbReference type="ARBA" id="ARBA00022723"/>
    </source>
</evidence>
<proteinExistence type="inferred from homology"/>
<dbReference type="GO" id="GO:0046100">
    <property type="term" value="P:hypoxanthine metabolic process"/>
    <property type="evidence" value="ECO:0007669"/>
    <property type="project" value="TreeGrafter"/>
</dbReference>
<keyword evidence="6 15" id="KW-0963">Cytoplasm</keyword>
<comment type="catalytic activity">
    <reaction evidence="14">
        <text>IMP + diphosphate = hypoxanthine + 5-phospho-alpha-D-ribose 1-diphosphate</text>
        <dbReference type="Rhea" id="RHEA:17973"/>
        <dbReference type="ChEBI" id="CHEBI:17368"/>
        <dbReference type="ChEBI" id="CHEBI:33019"/>
        <dbReference type="ChEBI" id="CHEBI:58017"/>
        <dbReference type="ChEBI" id="CHEBI:58053"/>
        <dbReference type="EC" id="2.4.2.8"/>
    </reaction>
    <physiologicalReaction direction="right-to-left" evidence="14">
        <dbReference type="Rhea" id="RHEA:17975"/>
    </physiologicalReaction>
</comment>
<evidence type="ECO:0000256" key="12">
    <source>
        <dbReference type="ARBA" id="ARBA00022842"/>
    </source>
</evidence>
<evidence type="ECO:0000256" key="10">
    <source>
        <dbReference type="ARBA" id="ARBA00022726"/>
    </source>
</evidence>
<dbReference type="GO" id="GO:0000166">
    <property type="term" value="F:nucleotide binding"/>
    <property type="evidence" value="ECO:0007669"/>
    <property type="project" value="UniProtKB-KW"/>
</dbReference>
<dbReference type="InterPro" id="IPR000836">
    <property type="entry name" value="PRTase_dom"/>
</dbReference>
<evidence type="ECO:0000256" key="5">
    <source>
        <dbReference type="ARBA" id="ARBA00011895"/>
    </source>
</evidence>
<dbReference type="InterPro" id="IPR029057">
    <property type="entry name" value="PRTase-like"/>
</dbReference>
<protein>
    <recommendedName>
        <fullName evidence="5 15">Hypoxanthine phosphoribosyltransferase</fullName>
        <ecNumber evidence="5 15">2.4.2.8</ecNumber>
    </recommendedName>
</protein>
<evidence type="ECO:0000256" key="3">
    <source>
        <dbReference type="ARBA" id="ARBA00004669"/>
    </source>
</evidence>
<keyword evidence="11 15" id="KW-0547">Nucleotide-binding</keyword>
<comment type="catalytic activity">
    <reaction evidence="13">
        <text>GMP + diphosphate = guanine + 5-phospho-alpha-D-ribose 1-diphosphate</text>
        <dbReference type="Rhea" id="RHEA:25424"/>
        <dbReference type="ChEBI" id="CHEBI:16235"/>
        <dbReference type="ChEBI" id="CHEBI:33019"/>
        <dbReference type="ChEBI" id="CHEBI:58017"/>
        <dbReference type="ChEBI" id="CHEBI:58115"/>
        <dbReference type="EC" id="2.4.2.8"/>
    </reaction>
    <physiologicalReaction direction="right-to-left" evidence="13">
        <dbReference type="Rhea" id="RHEA:25426"/>
    </physiologicalReaction>
</comment>
<comment type="pathway">
    <text evidence="3 15">Purine metabolism; IMP biosynthesis via salvage pathway; IMP from hypoxanthine: step 1/1.</text>
</comment>
<evidence type="ECO:0000256" key="4">
    <source>
        <dbReference type="ARBA" id="ARBA00008391"/>
    </source>
</evidence>
<dbReference type="NCBIfam" id="TIGR01203">
    <property type="entry name" value="HGPRTase"/>
    <property type="match status" value="1"/>
</dbReference>
<comment type="cofactor">
    <cofactor evidence="1 15">
        <name>Mg(2+)</name>
        <dbReference type="ChEBI" id="CHEBI:18420"/>
    </cofactor>
</comment>
<accession>E1Y8A8</accession>
<dbReference type="CDD" id="cd06223">
    <property type="entry name" value="PRTases_typeI"/>
    <property type="match status" value="1"/>
</dbReference>
<evidence type="ECO:0000256" key="13">
    <source>
        <dbReference type="ARBA" id="ARBA00048811"/>
    </source>
</evidence>
<keyword evidence="9 15" id="KW-0479">Metal-binding</keyword>
<dbReference type="GO" id="GO:0052657">
    <property type="term" value="F:guanine phosphoribosyltransferase activity"/>
    <property type="evidence" value="ECO:0007669"/>
    <property type="project" value="UniProtKB-ARBA"/>
</dbReference>
<keyword evidence="7 15" id="KW-0328">Glycosyltransferase</keyword>
<dbReference type="FunFam" id="3.40.50.2020:FF:000006">
    <property type="entry name" value="Hypoxanthine phosphoribosyltransferase"/>
    <property type="match status" value="1"/>
</dbReference>
<gene>
    <name evidence="17" type="ORF">N47_A08310</name>
</gene>
<comment type="similarity">
    <text evidence="4 15">Belongs to the purine/pyrimidine phosphoribosyltransferase family.</text>
</comment>
<dbReference type="EMBL" id="FR695864">
    <property type="protein sequence ID" value="CBX26802.1"/>
    <property type="molecule type" value="Genomic_DNA"/>
</dbReference>
<dbReference type="GO" id="GO:0032263">
    <property type="term" value="P:GMP salvage"/>
    <property type="evidence" value="ECO:0007669"/>
    <property type="project" value="TreeGrafter"/>
</dbReference>
<keyword evidence="8 15" id="KW-0808">Transferase</keyword>
<evidence type="ECO:0000256" key="14">
    <source>
        <dbReference type="ARBA" id="ARBA00049402"/>
    </source>
</evidence>
<dbReference type="GO" id="GO:0004422">
    <property type="term" value="F:hypoxanthine phosphoribosyltransferase activity"/>
    <property type="evidence" value="ECO:0007669"/>
    <property type="project" value="InterPro"/>
</dbReference>
<evidence type="ECO:0000256" key="7">
    <source>
        <dbReference type="ARBA" id="ARBA00022676"/>
    </source>
</evidence>
<dbReference type="GO" id="GO:0006166">
    <property type="term" value="P:purine ribonucleoside salvage"/>
    <property type="evidence" value="ECO:0007669"/>
    <property type="project" value="UniProtKB-KW"/>
</dbReference>
<dbReference type="PANTHER" id="PTHR43340">
    <property type="entry name" value="HYPOXANTHINE-GUANINE PHOSPHORIBOSYLTRANSFERASE"/>
    <property type="match status" value="1"/>
</dbReference>
<dbReference type="PANTHER" id="PTHR43340:SF1">
    <property type="entry name" value="HYPOXANTHINE PHOSPHORIBOSYLTRANSFERASE"/>
    <property type="match status" value="1"/>
</dbReference>
<comment type="subcellular location">
    <subcellularLocation>
        <location evidence="2 15">Cytoplasm</location>
    </subcellularLocation>
</comment>
<reference evidence="17" key="1">
    <citation type="journal article" date="2011" name="Environ. Microbiol.">
        <title>Genomic insights into the metabolic potential of the polycyclic aromatic hydrocarbon degrading sulfate-reducing Deltaproteobacterium N47.</title>
        <authorList>
            <person name="Bergmann F."/>
            <person name="Selesi D."/>
            <person name="Weinmaier T."/>
            <person name="Tischler P."/>
            <person name="Rattei T."/>
            <person name="Meckenstock R.U."/>
        </authorList>
    </citation>
    <scope>NUCLEOTIDE SEQUENCE</scope>
</reference>
<evidence type="ECO:0000313" key="17">
    <source>
        <dbReference type="EMBL" id="CBX26802.1"/>
    </source>
</evidence>
<dbReference type="GO" id="GO:0032264">
    <property type="term" value="P:IMP salvage"/>
    <property type="evidence" value="ECO:0007669"/>
    <property type="project" value="UniProtKB-UniPathway"/>
</dbReference>
<evidence type="ECO:0000256" key="15">
    <source>
        <dbReference type="RuleBase" id="RU364099"/>
    </source>
</evidence>
<evidence type="ECO:0000256" key="8">
    <source>
        <dbReference type="ARBA" id="ARBA00022679"/>
    </source>
</evidence>
<organism evidence="17">
    <name type="scientific">uncultured Desulfobacterium sp</name>
    <dbReference type="NCBI Taxonomy" id="201089"/>
    <lineage>
        <taxon>Bacteria</taxon>
        <taxon>Pseudomonadati</taxon>
        <taxon>Thermodesulfobacteriota</taxon>
        <taxon>Desulfobacteria</taxon>
        <taxon>Desulfobacterales</taxon>
        <taxon>Desulfobacteriaceae</taxon>
        <taxon>Desulfobacterium</taxon>
        <taxon>environmental samples</taxon>
    </lineage>
</organism>
<evidence type="ECO:0000256" key="2">
    <source>
        <dbReference type="ARBA" id="ARBA00004496"/>
    </source>
</evidence>
<keyword evidence="10 15" id="KW-0660">Purine salvage</keyword>
<dbReference type="Pfam" id="PF00156">
    <property type="entry name" value="Pribosyltran"/>
    <property type="match status" value="1"/>
</dbReference>
<dbReference type="SUPFAM" id="SSF53271">
    <property type="entry name" value="PRTase-like"/>
    <property type="match status" value="1"/>
</dbReference>
<dbReference type="GO" id="GO:0006178">
    <property type="term" value="P:guanine salvage"/>
    <property type="evidence" value="ECO:0007669"/>
    <property type="project" value="TreeGrafter"/>
</dbReference>
<dbReference type="InterPro" id="IPR005904">
    <property type="entry name" value="Hxn_phspho_trans"/>
</dbReference>
<feature type="domain" description="Phosphoribosyltransferase" evidence="16">
    <location>
        <begin position="32"/>
        <end position="177"/>
    </location>
</feature>
<dbReference type="Gene3D" id="3.40.50.2020">
    <property type="match status" value="1"/>
</dbReference>
<evidence type="ECO:0000256" key="6">
    <source>
        <dbReference type="ARBA" id="ARBA00022490"/>
    </source>
</evidence>
<dbReference type="GO" id="GO:0005829">
    <property type="term" value="C:cytosol"/>
    <property type="evidence" value="ECO:0007669"/>
    <property type="project" value="TreeGrafter"/>
</dbReference>
<evidence type="ECO:0000256" key="1">
    <source>
        <dbReference type="ARBA" id="ARBA00001946"/>
    </source>
</evidence>
<name>E1Y8A8_9BACT</name>
<keyword evidence="12 15" id="KW-0460">Magnesium</keyword>
<dbReference type="GO" id="GO:0000287">
    <property type="term" value="F:magnesium ion binding"/>
    <property type="evidence" value="ECO:0007669"/>
    <property type="project" value="TreeGrafter"/>
</dbReference>
<dbReference type="InterPro" id="IPR050408">
    <property type="entry name" value="HGPRT"/>
</dbReference>
<dbReference type="UniPathway" id="UPA00591">
    <property type="reaction ID" value="UER00648"/>
</dbReference>
<dbReference type="AlphaFoldDB" id="E1Y8A8"/>
<sequence>MSFFRIILWFLSEFASDLYMHEFILFLKKDVINMKVAEVARRISSDYRDSELVLVGVLKGAFVFMSDLMRCLTIPVEVDFVCTSSYGSDTRSSGKINMSKELSIDIKDKDVLIVEDIVDTGITLDFLVKYLKFFGPKSIKICAMLDKRERREIDIKTDYSCCHVVESGFLVGYGLDYAEKYRNLPEIYQLKL</sequence>
<dbReference type="EC" id="2.4.2.8" evidence="5 15"/>
<evidence type="ECO:0000259" key="16">
    <source>
        <dbReference type="Pfam" id="PF00156"/>
    </source>
</evidence>
<evidence type="ECO:0000256" key="11">
    <source>
        <dbReference type="ARBA" id="ARBA00022741"/>
    </source>
</evidence>